<keyword evidence="1" id="KW-0472">Membrane</keyword>
<comment type="caution">
    <text evidence="2">The sequence shown here is derived from an EMBL/GenBank/DDBJ whole genome shotgun (WGS) entry which is preliminary data.</text>
</comment>
<proteinExistence type="predicted"/>
<evidence type="ECO:0000256" key="1">
    <source>
        <dbReference type="SAM" id="Phobius"/>
    </source>
</evidence>
<accession>A0A478FUC5</accession>
<protein>
    <submittedName>
        <fullName evidence="2">Uncharacterized protein</fullName>
    </submittedName>
</protein>
<evidence type="ECO:0000313" key="3">
    <source>
        <dbReference type="Proteomes" id="UP000324831"/>
    </source>
</evidence>
<dbReference type="Proteomes" id="UP000324831">
    <property type="component" value="Unassembled WGS sequence"/>
</dbReference>
<reference evidence="2 3" key="1">
    <citation type="submission" date="2019-01" db="EMBL/GenBank/DDBJ databases">
        <title>Draft genome sequences of Candidatus Mycoplasma haemohominis SWG34-3 identified from a patient with pyrexia, anemia and liver dysfunction.</title>
        <authorList>
            <person name="Sekizuka T."/>
            <person name="Hattori N."/>
            <person name="Katano H."/>
            <person name="Takuma T."/>
            <person name="Ito T."/>
            <person name="Arai N."/>
            <person name="Yanai R."/>
            <person name="Ishii S."/>
            <person name="Miura Y."/>
            <person name="Tokunaga T."/>
            <person name="Watanabe H."/>
            <person name="Nomura N."/>
            <person name="Eguchi J."/>
            <person name="Arai T."/>
            <person name="Hasegawa H."/>
            <person name="Nakamaki T."/>
            <person name="Wakita T."/>
            <person name="Niki Y."/>
            <person name="Kuroda M."/>
        </authorList>
    </citation>
    <scope>NUCLEOTIDE SEQUENCE [LARGE SCALE GENOMIC DNA]</scope>
    <source>
        <strain evidence="2">SWG34-3</strain>
    </source>
</reference>
<gene>
    <name evidence="2" type="ORF">MHSWG343_09430</name>
</gene>
<evidence type="ECO:0000313" key="2">
    <source>
        <dbReference type="EMBL" id="GCE63936.1"/>
    </source>
</evidence>
<keyword evidence="1" id="KW-1133">Transmembrane helix</keyword>
<organism evidence="2 3">
    <name type="scientific">Candidatus Mycoplasma haematohominis</name>
    <dbReference type="NCBI Taxonomy" id="1494318"/>
    <lineage>
        <taxon>Bacteria</taxon>
        <taxon>Bacillati</taxon>
        <taxon>Mycoplasmatota</taxon>
        <taxon>Mollicutes</taxon>
        <taxon>Mycoplasmataceae</taxon>
        <taxon>Mycoplasma</taxon>
    </lineage>
</organism>
<dbReference type="EMBL" id="BIMN01000006">
    <property type="protein sequence ID" value="GCE63936.1"/>
    <property type="molecule type" value="Genomic_DNA"/>
</dbReference>
<sequence length="124" mass="14763">MSKILSPGKDYILDEEKIILVGEVKEKAKKGIVITDHTICDLYKWNKQDPQYCFKFETELEIWVKVRKITLPHVIVDHFYKWEEKLSKNSWWYSIPTHIKFTLLIVLVGIIAVLYFMFKKDNGI</sequence>
<feature type="transmembrane region" description="Helical" evidence="1">
    <location>
        <begin position="99"/>
        <end position="118"/>
    </location>
</feature>
<keyword evidence="1" id="KW-0812">Transmembrane</keyword>
<dbReference type="AlphaFoldDB" id="A0A478FUC5"/>
<name>A0A478FUC5_9MOLU</name>